<organism evidence="1">
    <name type="scientific">Myoviridae sp. ct5xZ3</name>
    <dbReference type="NCBI Taxonomy" id="2827601"/>
    <lineage>
        <taxon>Viruses</taxon>
        <taxon>Duplodnaviria</taxon>
        <taxon>Heunggongvirae</taxon>
        <taxon>Uroviricota</taxon>
        <taxon>Caudoviricetes</taxon>
    </lineage>
</organism>
<protein>
    <submittedName>
        <fullName evidence="1">Uncharacterized protein</fullName>
    </submittedName>
</protein>
<reference evidence="1" key="1">
    <citation type="journal article" date="2021" name="Proc. Natl. Acad. Sci. U.S.A.">
        <title>A Catalog of Tens of Thousands of Viruses from Human Metagenomes Reveals Hidden Associations with Chronic Diseases.</title>
        <authorList>
            <person name="Tisza M.J."/>
            <person name="Buck C.B."/>
        </authorList>
    </citation>
    <scope>NUCLEOTIDE SEQUENCE</scope>
    <source>
        <strain evidence="1">Ct5xZ3</strain>
    </source>
</reference>
<evidence type="ECO:0000313" key="1">
    <source>
        <dbReference type="EMBL" id="DAE92127.1"/>
    </source>
</evidence>
<sequence>MVLCSLLSAERVSSYYRYTVYICENNATNDVTQDVFSLDHNQYQYHNQYINIYTINATR</sequence>
<proteinExistence type="predicted"/>
<accession>A0A8S5RRL1</accession>
<dbReference type="EMBL" id="BK057794">
    <property type="protein sequence ID" value="DAE92127.1"/>
    <property type="molecule type" value="Genomic_DNA"/>
</dbReference>
<name>A0A8S5RRL1_9CAUD</name>